<dbReference type="InterPro" id="IPR052509">
    <property type="entry name" value="Metal_resp_DNA-bind_regulator"/>
</dbReference>
<evidence type="ECO:0000259" key="1">
    <source>
        <dbReference type="Pfam" id="PF03551"/>
    </source>
</evidence>
<dbReference type="PANTHER" id="PTHR33169">
    <property type="entry name" value="PADR-FAMILY TRANSCRIPTIONAL REGULATOR"/>
    <property type="match status" value="1"/>
</dbReference>
<evidence type="ECO:0000313" key="2">
    <source>
        <dbReference type="EMBL" id="KAA9132622.1"/>
    </source>
</evidence>
<reference evidence="2 3" key="1">
    <citation type="submission" date="2019-09" db="EMBL/GenBank/DDBJ databases">
        <title>Wenzhouxiangella sp. Genome sequencing and assembly.</title>
        <authorList>
            <person name="Zhang R."/>
        </authorList>
    </citation>
    <scope>NUCLEOTIDE SEQUENCE [LARGE SCALE GENOMIC DNA]</scope>
    <source>
        <strain evidence="2 3">W260</strain>
    </source>
</reference>
<proteinExistence type="predicted"/>
<dbReference type="AlphaFoldDB" id="A0A5N0TC73"/>
<organism evidence="2 3">
    <name type="scientific">Marinihelvus fidelis</name>
    <dbReference type="NCBI Taxonomy" id="2613842"/>
    <lineage>
        <taxon>Bacteria</taxon>
        <taxon>Pseudomonadati</taxon>
        <taxon>Pseudomonadota</taxon>
        <taxon>Gammaproteobacteria</taxon>
        <taxon>Chromatiales</taxon>
        <taxon>Wenzhouxiangellaceae</taxon>
        <taxon>Marinihelvus</taxon>
    </lineage>
</organism>
<dbReference type="Gene3D" id="1.10.10.10">
    <property type="entry name" value="Winged helix-like DNA-binding domain superfamily/Winged helix DNA-binding domain"/>
    <property type="match status" value="1"/>
</dbReference>
<dbReference type="PANTHER" id="PTHR33169:SF14">
    <property type="entry name" value="TRANSCRIPTIONAL REGULATOR RV3488"/>
    <property type="match status" value="1"/>
</dbReference>
<dbReference type="SUPFAM" id="SSF46785">
    <property type="entry name" value="Winged helix' DNA-binding domain"/>
    <property type="match status" value="1"/>
</dbReference>
<protein>
    <submittedName>
        <fullName evidence="2">PadR family transcriptional regulator</fullName>
    </submittedName>
</protein>
<comment type="caution">
    <text evidence="2">The sequence shown here is derived from an EMBL/GenBank/DDBJ whole genome shotgun (WGS) entry which is preliminary data.</text>
</comment>
<dbReference type="InterPro" id="IPR005149">
    <property type="entry name" value="Tscrpt_reg_PadR_N"/>
</dbReference>
<dbReference type="Proteomes" id="UP000325372">
    <property type="component" value="Unassembled WGS sequence"/>
</dbReference>
<name>A0A5N0TC73_9GAMM</name>
<gene>
    <name evidence="2" type="ORF">F3N42_05225</name>
</gene>
<accession>A0A5N0TC73</accession>
<dbReference type="EMBL" id="VYXP01000003">
    <property type="protein sequence ID" value="KAA9132622.1"/>
    <property type="molecule type" value="Genomic_DNA"/>
</dbReference>
<dbReference type="InterPro" id="IPR036388">
    <property type="entry name" value="WH-like_DNA-bd_sf"/>
</dbReference>
<sequence length="129" mass="14754">MCLTVVVVSHDGPTEEPVLPNDYLETLRSEMRRGAIVLAVLGQLRREHYGYSLRKALADQGLSVEEGTLYPLVRRLEQQGLLASEWRVENKRRKRFYRLSDEGRIVFEQLSQDWAAIDASLRALTGDIP</sequence>
<evidence type="ECO:0000313" key="3">
    <source>
        <dbReference type="Proteomes" id="UP000325372"/>
    </source>
</evidence>
<keyword evidence="3" id="KW-1185">Reference proteome</keyword>
<dbReference type="InterPro" id="IPR036390">
    <property type="entry name" value="WH_DNA-bd_sf"/>
</dbReference>
<dbReference type="Pfam" id="PF03551">
    <property type="entry name" value="PadR"/>
    <property type="match status" value="1"/>
</dbReference>
<feature type="domain" description="Transcription regulator PadR N-terminal" evidence="1">
    <location>
        <begin position="37"/>
        <end position="108"/>
    </location>
</feature>